<keyword evidence="2" id="KW-0496">Mitochondrion</keyword>
<evidence type="ECO:0000256" key="2">
    <source>
        <dbReference type="ARBA" id="ARBA00023128"/>
    </source>
</evidence>
<evidence type="ECO:0000313" key="6">
    <source>
        <dbReference type="Proteomes" id="UP000799772"/>
    </source>
</evidence>
<proteinExistence type="predicted"/>
<reference evidence="5" key="1">
    <citation type="journal article" date="2020" name="Stud. Mycol.">
        <title>101 Dothideomycetes genomes: a test case for predicting lifestyles and emergence of pathogens.</title>
        <authorList>
            <person name="Haridas S."/>
            <person name="Albert R."/>
            <person name="Binder M."/>
            <person name="Bloem J."/>
            <person name="Labutti K."/>
            <person name="Salamov A."/>
            <person name="Andreopoulos B."/>
            <person name="Baker S."/>
            <person name="Barry K."/>
            <person name="Bills G."/>
            <person name="Bluhm B."/>
            <person name="Cannon C."/>
            <person name="Castanera R."/>
            <person name="Culley D."/>
            <person name="Daum C."/>
            <person name="Ezra D."/>
            <person name="Gonzalez J."/>
            <person name="Henrissat B."/>
            <person name="Kuo A."/>
            <person name="Liang C."/>
            <person name="Lipzen A."/>
            <person name="Lutzoni F."/>
            <person name="Magnuson J."/>
            <person name="Mondo S."/>
            <person name="Nolan M."/>
            <person name="Ohm R."/>
            <person name="Pangilinan J."/>
            <person name="Park H.-J."/>
            <person name="Ramirez L."/>
            <person name="Alfaro M."/>
            <person name="Sun H."/>
            <person name="Tritt A."/>
            <person name="Yoshinaga Y."/>
            <person name="Zwiers L.-H."/>
            <person name="Turgeon B."/>
            <person name="Goodwin S."/>
            <person name="Spatafora J."/>
            <person name="Crous P."/>
            <person name="Grigoriev I."/>
        </authorList>
    </citation>
    <scope>NUCLEOTIDE SEQUENCE</scope>
    <source>
        <strain evidence="5">CBS 133067</strain>
    </source>
</reference>
<dbReference type="OrthoDB" id="2094445at2759"/>
<dbReference type="GO" id="GO:0015986">
    <property type="term" value="P:proton motive force-driven ATP synthesis"/>
    <property type="evidence" value="ECO:0007669"/>
    <property type="project" value="TreeGrafter"/>
</dbReference>
<sequence>MVASYNIFGRQIQSHWLSMATLFGTFGVAMYATSGKKAAEAKGPPINASSKEEESFIQDFLKEAESKSEAK</sequence>
<evidence type="ECO:0000313" key="5">
    <source>
        <dbReference type="EMBL" id="KAF2098484.1"/>
    </source>
</evidence>
<feature type="transmembrane region" description="Helical" evidence="4">
    <location>
        <begin position="12"/>
        <end position="32"/>
    </location>
</feature>
<dbReference type="GO" id="GO:0031966">
    <property type="term" value="C:mitochondrial membrane"/>
    <property type="evidence" value="ECO:0007669"/>
    <property type="project" value="UniProtKB-SubCell"/>
</dbReference>
<gene>
    <name evidence="5" type="ORF">NA57DRAFT_75729</name>
</gene>
<organism evidence="5 6">
    <name type="scientific">Rhizodiscina lignyota</name>
    <dbReference type="NCBI Taxonomy" id="1504668"/>
    <lineage>
        <taxon>Eukaryota</taxon>
        <taxon>Fungi</taxon>
        <taxon>Dikarya</taxon>
        <taxon>Ascomycota</taxon>
        <taxon>Pezizomycotina</taxon>
        <taxon>Dothideomycetes</taxon>
        <taxon>Pleosporomycetidae</taxon>
        <taxon>Aulographales</taxon>
        <taxon>Rhizodiscinaceae</taxon>
        <taxon>Rhizodiscina</taxon>
    </lineage>
</organism>
<dbReference type="Pfam" id="PF11022">
    <property type="entry name" value="ATP19"/>
    <property type="match status" value="1"/>
</dbReference>
<comment type="subcellular location">
    <subcellularLocation>
        <location evidence="1">Mitochondrion membrane</location>
    </subcellularLocation>
</comment>
<dbReference type="EMBL" id="ML978126">
    <property type="protein sequence ID" value="KAF2098484.1"/>
    <property type="molecule type" value="Genomic_DNA"/>
</dbReference>
<dbReference type="PANTHER" id="PTHR28074">
    <property type="entry name" value="ATP SYNTHASE SUBUNIT K, MITOCHONDRIAL"/>
    <property type="match status" value="1"/>
</dbReference>
<keyword evidence="6" id="KW-1185">Reference proteome</keyword>
<evidence type="ECO:0008006" key="7">
    <source>
        <dbReference type="Google" id="ProtNLM"/>
    </source>
</evidence>
<protein>
    <recommendedName>
        <fullName evidence="7">ATP synthase subunit K, mitochondrial</fullName>
    </recommendedName>
</protein>
<dbReference type="PANTHER" id="PTHR28074:SF1">
    <property type="entry name" value="ATP SYNTHASE SUBUNIT K, MITOCHONDRIAL"/>
    <property type="match status" value="1"/>
</dbReference>
<name>A0A9P4MA72_9PEZI</name>
<dbReference type="AlphaFoldDB" id="A0A9P4MA72"/>
<comment type="caution">
    <text evidence="5">The sequence shown here is derived from an EMBL/GenBank/DDBJ whole genome shotgun (WGS) entry which is preliminary data.</text>
</comment>
<keyword evidence="4" id="KW-1133">Transmembrane helix</keyword>
<keyword evidence="3 4" id="KW-0472">Membrane</keyword>
<evidence type="ECO:0000256" key="4">
    <source>
        <dbReference type="SAM" id="Phobius"/>
    </source>
</evidence>
<evidence type="ECO:0000256" key="3">
    <source>
        <dbReference type="ARBA" id="ARBA00023136"/>
    </source>
</evidence>
<evidence type="ECO:0000256" key="1">
    <source>
        <dbReference type="ARBA" id="ARBA00004325"/>
    </source>
</evidence>
<dbReference type="Proteomes" id="UP000799772">
    <property type="component" value="Unassembled WGS sequence"/>
</dbReference>
<dbReference type="InterPro" id="IPR021278">
    <property type="entry name" value="ATP19"/>
</dbReference>
<accession>A0A9P4MA72</accession>
<keyword evidence="4" id="KW-0812">Transmembrane</keyword>